<accession>A0ABD0U165</accession>
<protein>
    <submittedName>
        <fullName evidence="2">Uncharacterized protein</fullName>
    </submittedName>
</protein>
<dbReference type="EMBL" id="JANQDX010000018">
    <property type="protein sequence ID" value="KAL0905685.1"/>
    <property type="molecule type" value="Genomic_DNA"/>
</dbReference>
<sequence>MDPKHIQRTLDLILGQLGTVTQQIRETQGDLADFRRQAGERLDNIERLGNPAIYTPSRPHSPYGEDTRTEYGPPRDHYRPNHRPIELIGAYDITMISSLYALHFHLTLAEQYACRVNGINFAMILTS</sequence>
<comment type="caution">
    <text evidence="2">The sequence shown here is derived from an EMBL/GenBank/DDBJ whole genome shotgun (WGS) entry which is preliminary data.</text>
</comment>
<evidence type="ECO:0000313" key="3">
    <source>
        <dbReference type="Proteomes" id="UP001552299"/>
    </source>
</evidence>
<proteinExistence type="predicted"/>
<feature type="region of interest" description="Disordered" evidence="1">
    <location>
        <begin position="49"/>
        <end position="78"/>
    </location>
</feature>
<keyword evidence="3" id="KW-1185">Reference proteome</keyword>
<dbReference type="Proteomes" id="UP001552299">
    <property type="component" value="Unassembled WGS sequence"/>
</dbReference>
<dbReference type="AlphaFoldDB" id="A0ABD0U165"/>
<evidence type="ECO:0000313" key="2">
    <source>
        <dbReference type="EMBL" id="KAL0905685.1"/>
    </source>
</evidence>
<name>A0ABD0U165_DENTH</name>
<reference evidence="2 3" key="1">
    <citation type="journal article" date="2024" name="Plant Biotechnol. J.">
        <title>Dendrobium thyrsiflorum genome and its molecular insights into genes involved in important horticultural traits.</title>
        <authorList>
            <person name="Chen B."/>
            <person name="Wang J.Y."/>
            <person name="Zheng P.J."/>
            <person name="Li K.L."/>
            <person name="Liang Y.M."/>
            <person name="Chen X.F."/>
            <person name="Zhang C."/>
            <person name="Zhao X."/>
            <person name="He X."/>
            <person name="Zhang G.Q."/>
            <person name="Liu Z.J."/>
            <person name="Xu Q."/>
        </authorList>
    </citation>
    <scope>NUCLEOTIDE SEQUENCE [LARGE SCALE GENOMIC DNA]</scope>
    <source>
        <strain evidence="2">GZMU011</strain>
    </source>
</reference>
<gene>
    <name evidence="2" type="ORF">M5K25_024124</name>
</gene>
<organism evidence="2 3">
    <name type="scientific">Dendrobium thyrsiflorum</name>
    <name type="common">Pinecone-like raceme dendrobium</name>
    <name type="synonym">Orchid</name>
    <dbReference type="NCBI Taxonomy" id="117978"/>
    <lineage>
        <taxon>Eukaryota</taxon>
        <taxon>Viridiplantae</taxon>
        <taxon>Streptophyta</taxon>
        <taxon>Embryophyta</taxon>
        <taxon>Tracheophyta</taxon>
        <taxon>Spermatophyta</taxon>
        <taxon>Magnoliopsida</taxon>
        <taxon>Liliopsida</taxon>
        <taxon>Asparagales</taxon>
        <taxon>Orchidaceae</taxon>
        <taxon>Epidendroideae</taxon>
        <taxon>Malaxideae</taxon>
        <taxon>Dendrobiinae</taxon>
        <taxon>Dendrobium</taxon>
    </lineage>
</organism>
<feature type="compositionally biased region" description="Basic and acidic residues" evidence="1">
    <location>
        <begin position="63"/>
        <end position="78"/>
    </location>
</feature>
<evidence type="ECO:0000256" key="1">
    <source>
        <dbReference type="SAM" id="MobiDB-lite"/>
    </source>
</evidence>